<sequence length="583" mass="63406">MSMRKRKQTLIIVAVAAVLLVAFSLLGRIIAPSWQPVDSTATVALDSSDTSIAANNAVNAAIGTYDVDELTVTVHVGDGVTVNAIVRTPRQPQWPDAEHPRLPSEIPGCMFITGAGLAKATDVYGDLAWDMASAGVATIVPDKRMDNYSWQHRDYVQMAHDYEQSLDVLENWVGIGDGVDAVHVSKTNVGLYAESEGTWITPIIASERSDVSFSIMTSAPVFTPREQMTYAMDDYFRKLNVPFPTNHIISRLTTLDMGSIGPNYGDFDVTPYLKAQTQPTLFIYGTNDLSMPTIEAPATARSLMADAGNTNTLLRYYKGANHQMRVGDAKAEKSLPLAENFERDITNFALDAQDSTTQGWATAMTAGDDTPWQASAVMTDLSENGVGGGMVHSVDRLAVLQVGALLLLIVCGLTVPALHASRKKHIHREMAVAQLAANCSPDSAETGNVVVKYDELAKESRRRPGFAPGMATRLWTLGALTFATTLAWLGYIVYVALGVFGLTANSTVMTVWQDAVRVLAVLCTIAFAALLVTMTQTAVRHRKNPWKARPAVAGIGHYVWIAVYALAIILSFFMFMFWDIFLV</sequence>
<evidence type="ECO:0000256" key="1">
    <source>
        <dbReference type="SAM" id="Phobius"/>
    </source>
</evidence>
<dbReference type="AlphaFoldDB" id="A0A261EXE6"/>
<feature type="transmembrane region" description="Helical" evidence="1">
    <location>
        <begin position="515"/>
        <end position="534"/>
    </location>
</feature>
<dbReference type="Gene3D" id="3.40.50.1820">
    <property type="entry name" value="alpha/beta hydrolase"/>
    <property type="match status" value="1"/>
</dbReference>
<organism evidence="2 3">
    <name type="scientific">Pseudoscardovia suis</name>
    <dbReference type="NCBI Taxonomy" id="987063"/>
    <lineage>
        <taxon>Bacteria</taxon>
        <taxon>Bacillati</taxon>
        <taxon>Actinomycetota</taxon>
        <taxon>Actinomycetes</taxon>
        <taxon>Bifidobacteriales</taxon>
        <taxon>Bifidobacteriaceae</taxon>
        <taxon>Pseudoscardovia</taxon>
    </lineage>
</organism>
<gene>
    <name evidence="2" type="ORF">PSSU_0959</name>
</gene>
<dbReference type="SUPFAM" id="SSF53474">
    <property type="entry name" value="alpha/beta-Hydrolases"/>
    <property type="match status" value="1"/>
</dbReference>
<feature type="transmembrane region" description="Helical" evidence="1">
    <location>
        <begin position="555"/>
        <end position="578"/>
    </location>
</feature>
<dbReference type="InterPro" id="IPR029058">
    <property type="entry name" value="AB_hydrolase_fold"/>
</dbReference>
<evidence type="ECO:0000313" key="2">
    <source>
        <dbReference type="EMBL" id="OZG51336.1"/>
    </source>
</evidence>
<dbReference type="PANTHER" id="PTHR43265">
    <property type="entry name" value="ESTERASE ESTD"/>
    <property type="match status" value="1"/>
</dbReference>
<dbReference type="OrthoDB" id="9765647at2"/>
<accession>A0A261EXE6</accession>
<reference evidence="2 3" key="1">
    <citation type="journal article" date="2017" name="BMC Genomics">
        <title>Comparative genomic and phylogenomic analyses of the Bifidobacteriaceae family.</title>
        <authorList>
            <person name="Lugli G.A."/>
            <person name="Milani C."/>
            <person name="Turroni F."/>
            <person name="Duranti S."/>
            <person name="Mancabelli L."/>
            <person name="Mangifesta M."/>
            <person name="Ferrario C."/>
            <person name="Modesto M."/>
            <person name="Mattarelli P."/>
            <person name="Jiri K."/>
            <person name="van Sinderen D."/>
            <person name="Ventura M."/>
        </authorList>
    </citation>
    <scope>NUCLEOTIDE SEQUENCE [LARGE SCALE GENOMIC DNA]</scope>
    <source>
        <strain evidence="2 3">DSM 24744</strain>
    </source>
</reference>
<comment type="caution">
    <text evidence="2">The sequence shown here is derived from an EMBL/GenBank/DDBJ whole genome shotgun (WGS) entry which is preliminary data.</text>
</comment>
<dbReference type="PANTHER" id="PTHR43265:SF1">
    <property type="entry name" value="ESTERASE ESTD"/>
    <property type="match status" value="1"/>
</dbReference>
<evidence type="ECO:0000313" key="3">
    <source>
        <dbReference type="Proteomes" id="UP000216454"/>
    </source>
</evidence>
<dbReference type="EMBL" id="MWWQ01000008">
    <property type="protein sequence ID" value="OZG51336.1"/>
    <property type="molecule type" value="Genomic_DNA"/>
</dbReference>
<dbReference type="Proteomes" id="UP000216454">
    <property type="component" value="Unassembled WGS sequence"/>
</dbReference>
<protein>
    <submittedName>
        <fullName evidence="2">Uncharacterized protein</fullName>
    </submittedName>
</protein>
<name>A0A261EXE6_9BIFI</name>
<dbReference type="GO" id="GO:0052689">
    <property type="term" value="F:carboxylic ester hydrolase activity"/>
    <property type="evidence" value="ECO:0007669"/>
    <property type="project" value="TreeGrafter"/>
</dbReference>
<dbReference type="RefSeq" id="WP_157847208.1">
    <property type="nucleotide sequence ID" value="NZ_MWWQ01000008.1"/>
</dbReference>
<keyword evidence="1" id="KW-0812">Transmembrane</keyword>
<keyword evidence="1" id="KW-1133">Transmembrane helix</keyword>
<keyword evidence="1" id="KW-0472">Membrane</keyword>
<feature type="transmembrane region" description="Helical" evidence="1">
    <location>
        <begin position="398"/>
        <end position="418"/>
    </location>
</feature>
<keyword evidence="3" id="KW-1185">Reference proteome</keyword>
<proteinExistence type="predicted"/>
<dbReference type="InterPro" id="IPR053145">
    <property type="entry name" value="AB_hydrolase_Est10"/>
</dbReference>
<feature type="transmembrane region" description="Helical" evidence="1">
    <location>
        <begin position="474"/>
        <end position="503"/>
    </location>
</feature>